<reference evidence="1 2" key="1">
    <citation type="submission" date="2024-04" db="EMBL/GenBank/DDBJ databases">
        <title>Phyllosticta paracitricarpa is synonymous to the EU quarantine fungus P. citricarpa based on phylogenomic analyses.</title>
        <authorList>
            <consortium name="Lawrence Berkeley National Laboratory"/>
            <person name="Van Ingen-Buijs V.A."/>
            <person name="Van Westerhoven A.C."/>
            <person name="Haridas S."/>
            <person name="Skiadas P."/>
            <person name="Martin F."/>
            <person name="Groenewald J.Z."/>
            <person name="Crous P.W."/>
            <person name="Seidl M.F."/>
        </authorList>
    </citation>
    <scope>NUCLEOTIDE SEQUENCE [LARGE SCALE GENOMIC DNA]</scope>
    <source>
        <strain evidence="1 2">CBS 122670</strain>
    </source>
</reference>
<dbReference type="SUPFAM" id="SSF47954">
    <property type="entry name" value="Cyclin-like"/>
    <property type="match status" value="1"/>
</dbReference>
<gene>
    <name evidence="1" type="ORF">IWX46DRAFT_294173</name>
</gene>
<name>A0ABR1MMF9_9PEZI</name>
<evidence type="ECO:0000313" key="1">
    <source>
        <dbReference type="EMBL" id="KAK7553590.1"/>
    </source>
</evidence>
<organism evidence="1 2">
    <name type="scientific">Phyllosticta citricarpa</name>
    <dbReference type="NCBI Taxonomy" id="55181"/>
    <lineage>
        <taxon>Eukaryota</taxon>
        <taxon>Fungi</taxon>
        <taxon>Dikarya</taxon>
        <taxon>Ascomycota</taxon>
        <taxon>Pezizomycotina</taxon>
        <taxon>Dothideomycetes</taxon>
        <taxon>Dothideomycetes incertae sedis</taxon>
        <taxon>Botryosphaeriales</taxon>
        <taxon>Phyllostictaceae</taxon>
        <taxon>Phyllosticta</taxon>
    </lineage>
</organism>
<evidence type="ECO:0008006" key="3">
    <source>
        <dbReference type="Google" id="ProtNLM"/>
    </source>
</evidence>
<evidence type="ECO:0000313" key="2">
    <source>
        <dbReference type="Proteomes" id="UP001365128"/>
    </source>
</evidence>
<sequence length="224" mass="24573">MADYDAKPIHPLPCADLMISELSSLLSLDHEILALAKAYIIRFKFYATGHPVPYLDDHTIALTCLYLAAKMTGVPNKLPQMLIGAWRILRPGQQGPTPPWAAMYSSSPLANGSVFLSLRNAVDAAESIMLRALAYDVHMDTPVLFDEAFFDQALRLAEVQSVESMDNRGQNTGIMKTAMGQQVRKLSLDAFVLSRLPSSSFLKISALSVSNQTVICQQANQLTT</sequence>
<dbReference type="Gene3D" id="1.10.472.10">
    <property type="entry name" value="Cyclin-like"/>
    <property type="match status" value="1"/>
</dbReference>
<keyword evidence="2" id="KW-1185">Reference proteome</keyword>
<accession>A0ABR1MMF9</accession>
<dbReference type="EMBL" id="JBBPDW010000004">
    <property type="protein sequence ID" value="KAK7553590.1"/>
    <property type="molecule type" value="Genomic_DNA"/>
</dbReference>
<dbReference type="InterPro" id="IPR036915">
    <property type="entry name" value="Cyclin-like_sf"/>
</dbReference>
<proteinExistence type="predicted"/>
<protein>
    <recommendedName>
        <fullName evidence="3">Cyclin N-terminal domain-containing protein</fullName>
    </recommendedName>
</protein>
<dbReference type="Proteomes" id="UP001365128">
    <property type="component" value="Unassembled WGS sequence"/>
</dbReference>
<comment type="caution">
    <text evidence="1">The sequence shown here is derived from an EMBL/GenBank/DDBJ whole genome shotgun (WGS) entry which is preliminary data.</text>
</comment>